<dbReference type="KEGG" id="aia:AWH56_019535"/>
<evidence type="ECO:0000256" key="1">
    <source>
        <dbReference type="ARBA" id="ARBA00010982"/>
    </source>
</evidence>
<protein>
    <recommendedName>
        <fullName evidence="4">Acetoacetyl-CoA thiolase</fullName>
    </recommendedName>
</protein>
<dbReference type="InterPro" id="IPR020615">
    <property type="entry name" value="Thiolase_acyl_enz_int_AS"/>
</dbReference>
<proteinExistence type="inferred from homology"/>
<evidence type="ECO:0000313" key="7">
    <source>
        <dbReference type="EMBL" id="QOY34889.1"/>
    </source>
</evidence>
<dbReference type="PROSITE" id="PS00098">
    <property type="entry name" value="THIOLASE_1"/>
    <property type="match status" value="1"/>
</dbReference>
<organism evidence="6 8">
    <name type="scientific">Anaerobacillus isosaccharinicus</name>
    <dbReference type="NCBI Taxonomy" id="1532552"/>
    <lineage>
        <taxon>Bacteria</taxon>
        <taxon>Bacillati</taxon>
        <taxon>Bacillota</taxon>
        <taxon>Bacilli</taxon>
        <taxon>Bacillales</taxon>
        <taxon>Bacillaceae</taxon>
        <taxon>Anaerobacillus</taxon>
    </lineage>
</organism>
<dbReference type="Gene3D" id="3.40.47.10">
    <property type="match status" value="1"/>
</dbReference>
<dbReference type="InterPro" id="IPR016039">
    <property type="entry name" value="Thiolase-like"/>
</dbReference>
<feature type="domain" description="Thiolase N-terminal" evidence="5">
    <location>
        <begin position="4"/>
        <end position="126"/>
    </location>
</feature>
<name>A0A1S2LJN9_9BACI</name>
<dbReference type="Pfam" id="PF00108">
    <property type="entry name" value="Thiolase_N"/>
    <property type="match status" value="1"/>
</dbReference>
<reference evidence="7" key="4">
    <citation type="submission" date="2020-10" db="EMBL/GenBank/DDBJ databases">
        <authorList>
            <person name="Bassil N.M."/>
            <person name="Lloyd J.R."/>
        </authorList>
    </citation>
    <scope>NUCLEOTIDE SEQUENCE</scope>
    <source>
        <strain evidence="7">NB2006</strain>
    </source>
</reference>
<comment type="similarity">
    <text evidence="1">Belongs to the thiolase-like superfamily. Thiolase family.</text>
</comment>
<evidence type="ECO:0000256" key="2">
    <source>
        <dbReference type="ARBA" id="ARBA00022679"/>
    </source>
</evidence>
<evidence type="ECO:0000313" key="8">
    <source>
        <dbReference type="Proteomes" id="UP000180175"/>
    </source>
</evidence>
<dbReference type="EMBL" id="LQXD01000133">
    <property type="protein sequence ID" value="OIJ11685.1"/>
    <property type="molecule type" value="Genomic_DNA"/>
</dbReference>
<reference evidence="6 8" key="1">
    <citation type="submission" date="2016-10" db="EMBL/GenBank/DDBJ databases">
        <title>Draft genome sequences of four alkaliphilic bacteria belonging to the Anaerobacillus genus.</title>
        <authorList>
            <person name="Bassil N.M."/>
            <person name="Lloyd J.R."/>
        </authorList>
    </citation>
    <scope>NUCLEOTIDE SEQUENCE [LARGE SCALE GENOMIC DNA]</scope>
    <source>
        <strain evidence="6 8">NB2006</strain>
    </source>
</reference>
<dbReference type="PANTHER" id="PTHR18919">
    <property type="entry name" value="ACETYL-COA C-ACYLTRANSFERASE"/>
    <property type="match status" value="1"/>
</dbReference>
<evidence type="ECO:0000259" key="5">
    <source>
        <dbReference type="Pfam" id="PF00108"/>
    </source>
</evidence>
<evidence type="ECO:0000256" key="3">
    <source>
        <dbReference type="ARBA" id="ARBA00023315"/>
    </source>
</evidence>
<reference evidence="7 8" key="3">
    <citation type="journal article" date="2019" name="Int. J. Syst. Evol. Microbiol.">
        <title>Anaerobacillus isosaccharinicus sp. nov., an alkaliphilic bacterium which degrades isosaccharinic acid.</title>
        <authorList>
            <person name="Bassil N.M."/>
            <person name="Lloyd J.R."/>
        </authorList>
    </citation>
    <scope>NUCLEOTIDE SEQUENCE [LARGE SCALE GENOMIC DNA]</scope>
    <source>
        <strain evidence="7 8">NB2006</strain>
    </source>
</reference>
<dbReference type="EMBL" id="CP063356">
    <property type="protein sequence ID" value="QOY34889.1"/>
    <property type="molecule type" value="Genomic_DNA"/>
</dbReference>
<dbReference type="AlphaFoldDB" id="A0A1S2LJN9"/>
<evidence type="ECO:0000313" key="6">
    <source>
        <dbReference type="EMBL" id="OIJ11685.1"/>
    </source>
</evidence>
<dbReference type="RefSeq" id="WP_071317931.1">
    <property type="nucleotide sequence ID" value="NZ_CP063356.2"/>
</dbReference>
<keyword evidence="2" id="KW-0808">Transferase</keyword>
<keyword evidence="3" id="KW-0012">Acyltransferase</keyword>
<gene>
    <name evidence="7" type="ORF">AWH56_019535</name>
    <name evidence="6" type="ORF">AWH56_15385</name>
</gene>
<accession>A0A1S2LJN9</accession>
<dbReference type="SUPFAM" id="SSF53901">
    <property type="entry name" value="Thiolase-like"/>
    <property type="match status" value="1"/>
</dbReference>
<dbReference type="OrthoDB" id="9764892at2"/>
<keyword evidence="8" id="KW-1185">Reference proteome</keyword>
<dbReference type="PANTHER" id="PTHR18919:SF156">
    <property type="entry name" value="ACETYL-COA ACETYLTRANSFERASE, MITOCHONDRIAL"/>
    <property type="match status" value="1"/>
</dbReference>
<dbReference type="GO" id="GO:0006635">
    <property type="term" value="P:fatty acid beta-oxidation"/>
    <property type="evidence" value="ECO:0007669"/>
    <property type="project" value="TreeGrafter"/>
</dbReference>
<dbReference type="GO" id="GO:0003985">
    <property type="term" value="F:acetyl-CoA C-acetyltransferase activity"/>
    <property type="evidence" value="ECO:0007669"/>
    <property type="project" value="TreeGrafter"/>
</dbReference>
<dbReference type="Proteomes" id="UP000180175">
    <property type="component" value="Chromosome"/>
</dbReference>
<sequence length="150" mass="15498">MREVVIVGAARTPIGNFGGALSSLSAVDLGVIAAKEALNRAGVSPELVDDVLIGNILSTGLGQNPARQVAIHAGIPETTTATTINKLCGSGLRTVSMGAQFIMLGDADVIVAGGIESMSNAPYTLIDSRHLPSLVAQGFLEPIYLYPSYF</sequence>
<dbReference type="InterPro" id="IPR020616">
    <property type="entry name" value="Thiolase_N"/>
</dbReference>
<evidence type="ECO:0000256" key="4">
    <source>
        <dbReference type="ARBA" id="ARBA00030755"/>
    </source>
</evidence>
<reference evidence="7 8" key="2">
    <citation type="journal article" date="2017" name="Genome Announc.">
        <title>Draft Genome Sequences of Four Alkaliphilic Bacteria Belonging to the Anaerobacillus Genus.</title>
        <authorList>
            <person name="Bassil N.M."/>
            <person name="Lloyd J.R."/>
        </authorList>
    </citation>
    <scope>NUCLEOTIDE SEQUENCE [LARGE SCALE GENOMIC DNA]</scope>
    <source>
        <strain evidence="7 8">NB2006</strain>
    </source>
</reference>